<protein>
    <submittedName>
        <fullName evidence="4">RHS repeat-associated core domain protein</fullName>
    </submittedName>
</protein>
<evidence type="ECO:0000259" key="2">
    <source>
        <dbReference type="Pfam" id="PF16158"/>
    </source>
</evidence>
<organism evidence="4 5">
    <name type="scientific">Rhodanobacter denitrificans</name>
    <dbReference type="NCBI Taxonomy" id="666685"/>
    <lineage>
        <taxon>Bacteria</taxon>
        <taxon>Pseudomonadati</taxon>
        <taxon>Pseudomonadota</taxon>
        <taxon>Gammaproteobacteria</taxon>
        <taxon>Lysobacterales</taxon>
        <taxon>Rhodanobacteraceae</taxon>
        <taxon>Rhodanobacter</taxon>
    </lineage>
</organism>
<feature type="domain" description="Teneurin-like YD-shell" evidence="3">
    <location>
        <begin position="545"/>
        <end position="684"/>
    </location>
</feature>
<reference evidence="4 5" key="1">
    <citation type="submission" date="2012-04" db="EMBL/GenBank/DDBJ databases">
        <title>Complete genome of Rhodanobacter sp. 2APBS1.</title>
        <authorList>
            <consortium name="US DOE Joint Genome Institute"/>
            <person name="Huntemann M."/>
            <person name="Wei C.-L."/>
            <person name="Han J."/>
            <person name="Detter J.C."/>
            <person name="Han C."/>
            <person name="Tapia R."/>
            <person name="Munk A.C.C."/>
            <person name="Chen A."/>
            <person name="Krypides N."/>
            <person name="Mavromatis K."/>
            <person name="Markowitz V."/>
            <person name="Szeto E."/>
            <person name="Ivanova N."/>
            <person name="Mikhailova N."/>
            <person name="Ovchinnikova G."/>
            <person name="Pagani I."/>
            <person name="Pati A."/>
            <person name="Goodwin L."/>
            <person name="Peters L."/>
            <person name="Pitluck S."/>
            <person name="Woyke T."/>
            <person name="Prakash O."/>
            <person name="Elkins J."/>
            <person name="Brown S."/>
            <person name="Palumbo A."/>
            <person name="Hemme C."/>
            <person name="Zhou J."/>
            <person name="Watson D."/>
            <person name="Jardine P."/>
            <person name="Kostka J."/>
            <person name="Green S."/>
        </authorList>
    </citation>
    <scope>NUCLEOTIDE SEQUENCE [LARGE SCALE GENOMIC DNA]</scope>
    <source>
        <strain evidence="4 5">2APBS1</strain>
    </source>
</reference>
<dbReference type="OrthoDB" id="9816400at2"/>
<proteinExistence type="predicted"/>
<dbReference type="InterPro" id="IPR006530">
    <property type="entry name" value="YD"/>
</dbReference>
<evidence type="ECO:0000313" key="4">
    <source>
        <dbReference type="EMBL" id="AGG88545.1"/>
    </source>
</evidence>
<dbReference type="InterPro" id="IPR022385">
    <property type="entry name" value="Rhs_assc_core"/>
</dbReference>
<dbReference type="PANTHER" id="PTHR32305:SF15">
    <property type="entry name" value="PROTEIN RHSA-RELATED"/>
    <property type="match status" value="1"/>
</dbReference>
<dbReference type="InterPro" id="IPR032350">
    <property type="entry name" value="Nbr1_FW"/>
</dbReference>
<sequence length="1268" mass="131706" precursor="true">MRKLGAFRLIGAVVCLLVCAFVTPRAFARPLCTVTIASPSAGQTLVPPVNITITGTIVCERVEGVMIDDNGVGLFNIDVSQMSGSRFSYSFSTEWTDVPVGVHYLSASSMGEPATSDTITVTVLPPAAGSLSASPNPCNIPSGGSICTAAISWSANRSATGIWVTGLDNSNPQQFSGSGGALTGSQSATWITSGGARFHLRETATSPDLATIDVRGNLPPNISWSSVPVNGSVFIAPASVSFGVYANDPDGSVQRVEFWVDGGRLATMTTAPYQATWSNIAAGSHTMQAVAYDNRGNSSWSSTSTITVKNSAVLGNIDGISSDGTISGWACSSYWDQSINVHLYLGGQAGSGTMIGSYPANQVSEPAVASACSVTGGSYRFRIPLADAQRIQYGGEAIYIHGISPVGGSNNLLGGSGNFTVPPFIRNAQYVGQTVSTTMFTGHTQSVSVQMRNNGDYTWSAGTDFRLGSQNPDNNSTWGIARATLASDVAPGQTATFNFTITAPSTPGSYSFQWRMLQENVAWFGDLTPNTSITVSTPPPVVSVSASIDYDELGRVIARRDSAGRIKVSYEYDANGNVTKVTDALGNVTTMTYDALDRVSKSTDATNHATSFQYDVAGRLIEVTDPRGKATAYTYDGFGQLWQQVSPDTGTTTFAYDPYGLPLSMTRADGVLTTYGYDALNRRVSVSAGGLTQQATYDSCTNGLGRLCSTSDATGTTSYSYTSEGQVAGRGFSISGTTYALGYSYDNVGRVATVVYPDGNRANYSYANGLVSGVTFTMGTTTANVATAVGYHPGSQAMASWTSSNGLTNTLGYDGDGRLTGISVPGVQSLVFSYDDADRISRITNGIDGTLTQSFGYDAMSRLSSVASTASNESYQYDASGNRIAQTINGVSSVGTISATSNRLSSFGATAYGYDANGNTTTVAGAPQYHYDVFNRMDSAAGTNYYVNPEGQRLRKSGSAGTSYFAPDHSNAMLSEYSAGWIDYIWLNGRLIGRAAGGHLYAIHNDQVGRPEVVTNASKAVIWRAQNFAFNQKVVTSGITFNLGFPGQYYDAETSAWNNGYRDYKSELGRYLQSDPIGLGGGVNTYAYVSNNPLSNVDPLGLICISDGAASIIGAIAGGAVTGALTGAANGRGNPWAILGGFVSGAVIGGGTQALSNSLSSNNPGADSSAASGFSNFVGSLVQDKGNAGVAIANGMIAYTGAAAGSRGGIVTQMGGRLVTYVGAATVANRGLGAGAFVAGPMFGIAGAYTDMAAEAAAKSYSDCDCGK</sequence>
<feature type="domain" description="Nbr1 FW" evidence="2">
    <location>
        <begin position="447"/>
        <end position="526"/>
    </location>
</feature>
<dbReference type="HOGENOM" id="CLU_264171_0_0_6"/>
<evidence type="ECO:0000256" key="1">
    <source>
        <dbReference type="ARBA" id="ARBA00022737"/>
    </source>
</evidence>
<dbReference type="Gene3D" id="2.60.40.10">
    <property type="entry name" value="Immunoglobulins"/>
    <property type="match status" value="2"/>
</dbReference>
<keyword evidence="5" id="KW-1185">Reference proteome</keyword>
<dbReference type="RefSeq" id="WP_015447365.1">
    <property type="nucleotide sequence ID" value="NC_020541.1"/>
</dbReference>
<dbReference type="EMBL" id="CP003470">
    <property type="protein sequence ID" value="AGG88545.1"/>
    <property type="molecule type" value="Genomic_DNA"/>
</dbReference>
<dbReference type="NCBIfam" id="TIGR03696">
    <property type="entry name" value="Rhs_assc_core"/>
    <property type="match status" value="1"/>
</dbReference>
<dbReference type="eggNOG" id="COG3209">
    <property type="taxonomic scope" value="Bacteria"/>
</dbReference>
<dbReference type="STRING" id="666685.R2APBS1_1394"/>
<dbReference type="InterPro" id="IPR013783">
    <property type="entry name" value="Ig-like_fold"/>
</dbReference>
<evidence type="ECO:0000259" key="3">
    <source>
        <dbReference type="Pfam" id="PF25023"/>
    </source>
</evidence>
<dbReference type="Pfam" id="PF25023">
    <property type="entry name" value="TEN_YD-shell"/>
    <property type="match status" value="2"/>
</dbReference>
<dbReference type="Proteomes" id="UP000011859">
    <property type="component" value="Chromosome"/>
</dbReference>
<dbReference type="Gene3D" id="3.90.930.1">
    <property type="match status" value="1"/>
</dbReference>
<name>M4NCW5_9GAMM</name>
<dbReference type="NCBIfam" id="TIGR01643">
    <property type="entry name" value="YD_repeat_2x"/>
    <property type="match status" value="2"/>
</dbReference>
<gene>
    <name evidence="4" type="ORF">R2APBS1_1394</name>
</gene>
<dbReference type="PANTHER" id="PTHR32305">
    <property type="match status" value="1"/>
</dbReference>
<dbReference type="Gene3D" id="2.180.10.10">
    <property type="entry name" value="RHS repeat-associated core"/>
    <property type="match status" value="1"/>
</dbReference>
<accession>M4NCW5</accession>
<dbReference type="InterPro" id="IPR056823">
    <property type="entry name" value="TEN-like_YD-shell"/>
</dbReference>
<dbReference type="Pfam" id="PF17957">
    <property type="entry name" value="Big_7"/>
    <property type="match status" value="1"/>
</dbReference>
<dbReference type="KEGG" id="rhd:R2APBS1_1394"/>
<evidence type="ECO:0000313" key="5">
    <source>
        <dbReference type="Proteomes" id="UP000011859"/>
    </source>
</evidence>
<keyword evidence="1" id="KW-0677">Repeat</keyword>
<dbReference type="Pfam" id="PF16158">
    <property type="entry name" value="N_BRCA1_IG"/>
    <property type="match status" value="1"/>
</dbReference>
<dbReference type="InterPro" id="IPR050708">
    <property type="entry name" value="T6SS_VgrG/RHS"/>
</dbReference>
<feature type="domain" description="Teneurin-like YD-shell" evidence="3">
    <location>
        <begin position="829"/>
        <end position="1075"/>
    </location>
</feature>
<dbReference type="AlphaFoldDB" id="M4NCW5"/>